<dbReference type="InterPro" id="IPR051791">
    <property type="entry name" value="Pra-immunoreactive"/>
</dbReference>
<dbReference type="GeneID" id="31477694"/>
<feature type="domain" description="RDD" evidence="7">
    <location>
        <begin position="30"/>
        <end position="125"/>
    </location>
</feature>
<feature type="transmembrane region" description="Helical" evidence="6">
    <location>
        <begin position="12"/>
        <end position="31"/>
    </location>
</feature>
<dbReference type="Pfam" id="PF06271">
    <property type="entry name" value="RDD"/>
    <property type="match status" value="1"/>
</dbReference>
<reference evidence="8" key="1">
    <citation type="journal article" date="2016" name="Sci. Rep.">
        <title>Evaluation of genetic diversity among strains of the human gut commensal Bifidobacterium adolescentis.</title>
        <authorList>
            <person name="Duranti S."/>
            <person name="Milani C."/>
            <person name="Lugli G.A."/>
            <person name="Mancabelli L."/>
            <person name="Turroni F."/>
            <person name="Ferrario C."/>
            <person name="Mangifesta M."/>
            <person name="Viappiani A."/>
            <person name="Sanchez B."/>
            <person name="Margolles A."/>
            <person name="van Sinderen D."/>
            <person name="Ventura M."/>
        </authorList>
    </citation>
    <scope>NUCLEOTIDE SEQUENCE</scope>
    <source>
        <strain evidence="8">703B</strain>
    </source>
</reference>
<protein>
    <submittedName>
        <fullName evidence="8">RDD family protein</fullName>
    </submittedName>
</protein>
<dbReference type="RefSeq" id="WP_011742571.1">
    <property type="nucleotide sequence ID" value="NZ_CP053072.1"/>
</dbReference>
<evidence type="ECO:0000313" key="9">
    <source>
        <dbReference type="Proteomes" id="UP000193179"/>
    </source>
</evidence>
<organism evidence="8 9">
    <name type="scientific">Bifidobacterium adolescentis</name>
    <dbReference type="NCBI Taxonomy" id="1680"/>
    <lineage>
        <taxon>Bacteria</taxon>
        <taxon>Bacillati</taxon>
        <taxon>Actinomycetota</taxon>
        <taxon>Actinomycetes</taxon>
        <taxon>Bifidobacteriales</taxon>
        <taxon>Bifidobacteriaceae</taxon>
        <taxon>Bifidobacterium</taxon>
    </lineage>
</organism>
<sequence>MGKIWCRRAASYILRIILPTSLLSQLINSVLYGRSSIDGTMGIWINCVSIIIVCVISACSTRNGQAWSHHFLGLQVVDQYSNLPISGVRMGLREIAHCVDFVPCFIGFLWPLWDTKGQTFADKIMRTTIISIE</sequence>
<dbReference type="PANTHER" id="PTHR36115:SF6">
    <property type="entry name" value="PROLINE-RICH ANTIGEN HOMOLOG"/>
    <property type="match status" value="1"/>
</dbReference>
<evidence type="ECO:0000256" key="3">
    <source>
        <dbReference type="ARBA" id="ARBA00022692"/>
    </source>
</evidence>
<feature type="transmembrane region" description="Helical" evidence="6">
    <location>
        <begin position="43"/>
        <end position="61"/>
    </location>
</feature>
<comment type="subcellular location">
    <subcellularLocation>
        <location evidence="1">Cell membrane</location>
        <topology evidence="1">Multi-pass membrane protein</topology>
    </subcellularLocation>
</comment>
<dbReference type="GO" id="GO:0005886">
    <property type="term" value="C:plasma membrane"/>
    <property type="evidence" value="ECO:0007669"/>
    <property type="project" value="UniProtKB-SubCell"/>
</dbReference>
<dbReference type="Proteomes" id="UP000193179">
    <property type="component" value="Chromosome"/>
</dbReference>
<accession>A0A1X2ZPF3</accession>
<evidence type="ECO:0000256" key="5">
    <source>
        <dbReference type="ARBA" id="ARBA00023136"/>
    </source>
</evidence>
<reference evidence="8" key="2">
    <citation type="submission" date="2023-09" db="EMBL/GenBank/DDBJ databases">
        <title>Ecological and genomic based identification of the Bifidobacterium adolescentis prototype of the healthy human gut microbiota.</title>
        <authorList>
            <person name="Lugli G.A."/>
            <person name="Argentini C."/>
            <person name="Tarracchini C."/>
            <person name="Fontana F."/>
            <person name="Alessandri G."/>
            <person name="Mancabelli L."/>
            <person name="Milani C."/>
            <person name="Turroni F."/>
            <person name="Ventura M."/>
        </authorList>
    </citation>
    <scope>NUCLEOTIDE SEQUENCE</scope>
    <source>
        <strain evidence="8">703B</strain>
    </source>
</reference>
<evidence type="ECO:0000256" key="1">
    <source>
        <dbReference type="ARBA" id="ARBA00004651"/>
    </source>
</evidence>
<dbReference type="AlphaFoldDB" id="A0A1X2ZPF3"/>
<keyword evidence="5 6" id="KW-0472">Membrane</keyword>
<evidence type="ECO:0000313" key="8">
    <source>
        <dbReference type="EMBL" id="WNE85393.1"/>
    </source>
</evidence>
<evidence type="ECO:0000256" key="2">
    <source>
        <dbReference type="ARBA" id="ARBA00022475"/>
    </source>
</evidence>
<name>A0A1X2ZPF3_BIFAD</name>
<evidence type="ECO:0000256" key="6">
    <source>
        <dbReference type="SAM" id="Phobius"/>
    </source>
</evidence>
<dbReference type="PANTHER" id="PTHR36115">
    <property type="entry name" value="PROLINE-RICH ANTIGEN HOMOLOG-RELATED"/>
    <property type="match status" value="1"/>
</dbReference>
<evidence type="ECO:0000256" key="4">
    <source>
        <dbReference type="ARBA" id="ARBA00022989"/>
    </source>
</evidence>
<keyword evidence="3 6" id="KW-0812">Transmembrane</keyword>
<gene>
    <name evidence="8" type="ORF">B0703_00085</name>
</gene>
<dbReference type="EMBL" id="CP133648">
    <property type="protein sequence ID" value="WNE85393.1"/>
    <property type="molecule type" value="Genomic_DNA"/>
</dbReference>
<evidence type="ECO:0000259" key="7">
    <source>
        <dbReference type="Pfam" id="PF06271"/>
    </source>
</evidence>
<keyword evidence="2" id="KW-1003">Cell membrane</keyword>
<keyword evidence="4 6" id="KW-1133">Transmembrane helix</keyword>
<proteinExistence type="predicted"/>
<dbReference type="InterPro" id="IPR010432">
    <property type="entry name" value="RDD"/>
</dbReference>